<accession>A0A939BXD0</accession>
<sequence>MIEPDSPTSRGVRRRPKRTKGARTLAYHSSDVDLGPDDEGGAGVREPRRPGPVIGPQQAEFADEDAATT</sequence>
<dbReference type="EMBL" id="JAERWK010000001">
    <property type="protein sequence ID" value="MBM9465850.1"/>
    <property type="molecule type" value="Genomic_DNA"/>
</dbReference>
<evidence type="ECO:0000256" key="1">
    <source>
        <dbReference type="SAM" id="MobiDB-lite"/>
    </source>
</evidence>
<feature type="region of interest" description="Disordered" evidence="1">
    <location>
        <begin position="1"/>
        <end position="69"/>
    </location>
</feature>
<dbReference type="RefSeq" id="WP_205258793.1">
    <property type="nucleotide sequence ID" value="NZ_JAERWK010000001.1"/>
</dbReference>
<feature type="compositionally biased region" description="Basic residues" evidence="1">
    <location>
        <begin position="11"/>
        <end position="21"/>
    </location>
</feature>
<evidence type="ECO:0000313" key="2">
    <source>
        <dbReference type="EMBL" id="MBM9465850.1"/>
    </source>
</evidence>
<gene>
    <name evidence="2" type="ORF">JL106_00980</name>
</gene>
<dbReference type="Proteomes" id="UP000663792">
    <property type="component" value="Unassembled WGS sequence"/>
</dbReference>
<protein>
    <submittedName>
        <fullName evidence="2">Uncharacterized protein</fullName>
    </submittedName>
</protein>
<evidence type="ECO:0000313" key="3">
    <source>
        <dbReference type="Proteomes" id="UP000663792"/>
    </source>
</evidence>
<organism evidence="2 3">
    <name type="scientific">Nakamurella leprariae</name>
    <dbReference type="NCBI Taxonomy" id="2803911"/>
    <lineage>
        <taxon>Bacteria</taxon>
        <taxon>Bacillati</taxon>
        <taxon>Actinomycetota</taxon>
        <taxon>Actinomycetes</taxon>
        <taxon>Nakamurellales</taxon>
        <taxon>Nakamurellaceae</taxon>
        <taxon>Nakamurella</taxon>
    </lineage>
</organism>
<dbReference type="AlphaFoldDB" id="A0A939BXD0"/>
<name>A0A939BXD0_9ACTN</name>
<keyword evidence="3" id="KW-1185">Reference proteome</keyword>
<comment type="caution">
    <text evidence="2">The sequence shown here is derived from an EMBL/GenBank/DDBJ whole genome shotgun (WGS) entry which is preliminary data.</text>
</comment>
<reference evidence="2" key="1">
    <citation type="submission" date="2021-01" db="EMBL/GenBank/DDBJ databases">
        <title>YIM 132084 draft genome.</title>
        <authorList>
            <person name="An D."/>
        </authorList>
    </citation>
    <scope>NUCLEOTIDE SEQUENCE</scope>
    <source>
        <strain evidence="2">YIM 132084</strain>
    </source>
</reference>
<proteinExistence type="predicted"/>